<evidence type="ECO:0000313" key="6">
    <source>
        <dbReference type="EMBL" id="OOP72770.1"/>
    </source>
</evidence>
<accession>A0A1S9N5M9</accession>
<protein>
    <submittedName>
        <fullName evidence="6">Aspartate aminotransferase family protein</fullName>
    </submittedName>
</protein>
<dbReference type="InterPro" id="IPR015424">
    <property type="entry name" value="PyrdxlP-dep_Trfase"/>
</dbReference>
<comment type="cofactor">
    <cofactor evidence="1">
        <name>pyridoxal 5'-phosphate</name>
        <dbReference type="ChEBI" id="CHEBI:597326"/>
    </cofactor>
</comment>
<dbReference type="InterPro" id="IPR015422">
    <property type="entry name" value="PyrdxlP-dep_Trfase_small"/>
</dbReference>
<dbReference type="Gene3D" id="3.90.1150.10">
    <property type="entry name" value="Aspartate Aminotransferase, domain 1"/>
    <property type="match status" value="1"/>
</dbReference>
<dbReference type="GO" id="GO:0008483">
    <property type="term" value="F:transaminase activity"/>
    <property type="evidence" value="ECO:0007669"/>
    <property type="project" value="UniProtKB-KW"/>
</dbReference>
<evidence type="ECO:0000256" key="4">
    <source>
        <dbReference type="ARBA" id="ARBA00022898"/>
    </source>
</evidence>
<dbReference type="Proteomes" id="UP000190959">
    <property type="component" value="Unassembled WGS sequence"/>
</dbReference>
<proteinExistence type="inferred from homology"/>
<dbReference type="Gene3D" id="3.40.640.10">
    <property type="entry name" value="Type I PLP-dependent aspartate aminotransferase-like (Major domain)"/>
    <property type="match status" value="1"/>
</dbReference>
<dbReference type="CDD" id="cd00610">
    <property type="entry name" value="OAT_like"/>
    <property type="match status" value="1"/>
</dbReference>
<keyword evidence="3 6" id="KW-0808">Transferase</keyword>
<name>A0A1S9N5M9_CLOBE</name>
<evidence type="ECO:0000256" key="2">
    <source>
        <dbReference type="ARBA" id="ARBA00022576"/>
    </source>
</evidence>
<keyword evidence="4 5" id="KW-0663">Pyridoxal phosphate</keyword>
<dbReference type="GO" id="GO:0030170">
    <property type="term" value="F:pyridoxal phosphate binding"/>
    <property type="evidence" value="ECO:0007669"/>
    <property type="project" value="InterPro"/>
</dbReference>
<comment type="caution">
    <text evidence="6">The sequence shown here is derived from an EMBL/GenBank/DDBJ whole genome shotgun (WGS) entry which is preliminary data.</text>
</comment>
<dbReference type="PIRSF" id="PIRSF000521">
    <property type="entry name" value="Transaminase_4ab_Lys_Orn"/>
    <property type="match status" value="1"/>
</dbReference>
<dbReference type="RefSeq" id="WP_078115868.1">
    <property type="nucleotide sequence ID" value="NZ_MWMH01000004.1"/>
</dbReference>
<dbReference type="GO" id="GO:0042802">
    <property type="term" value="F:identical protein binding"/>
    <property type="evidence" value="ECO:0007669"/>
    <property type="project" value="TreeGrafter"/>
</dbReference>
<evidence type="ECO:0000256" key="5">
    <source>
        <dbReference type="RuleBase" id="RU003560"/>
    </source>
</evidence>
<dbReference type="InterPro" id="IPR005814">
    <property type="entry name" value="Aminotrans_3"/>
</dbReference>
<evidence type="ECO:0000256" key="1">
    <source>
        <dbReference type="ARBA" id="ARBA00001933"/>
    </source>
</evidence>
<dbReference type="InterPro" id="IPR015421">
    <property type="entry name" value="PyrdxlP-dep_Trfase_major"/>
</dbReference>
<dbReference type="PANTHER" id="PTHR11986">
    <property type="entry name" value="AMINOTRANSFERASE CLASS III"/>
    <property type="match status" value="1"/>
</dbReference>
<keyword evidence="2 6" id="KW-0032">Aminotransferase</keyword>
<dbReference type="InterPro" id="IPR050103">
    <property type="entry name" value="Class-III_PLP-dep_AT"/>
</dbReference>
<dbReference type="FunFam" id="3.40.640.10:FF:000004">
    <property type="entry name" value="Acetylornithine aminotransferase"/>
    <property type="match status" value="1"/>
</dbReference>
<dbReference type="Pfam" id="PF00202">
    <property type="entry name" value="Aminotran_3"/>
    <property type="match status" value="1"/>
</dbReference>
<dbReference type="SUPFAM" id="SSF53383">
    <property type="entry name" value="PLP-dependent transferases"/>
    <property type="match status" value="1"/>
</dbReference>
<comment type="similarity">
    <text evidence="5">Belongs to the class-III pyridoxal-phosphate-dependent aminotransferase family.</text>
</comment>
<sequence length="425" mass="46670">MRIFDEAKKEMVFEDSIKYWNSGKTREWLDLGIDLIMGKREGYYFYDLDGKKLMDVHINGGTYSLGHRNPEVIQALIEGTTQCDIGNHHFPSVVKAALAKELANVSPEGVSHVIYASGGGEAIDLALKSARNSTGRKKIISIQSCYHGHTGLAVTAGDSRFSKIFLTEGNSEDSVKVPFNDIEAMEEALSKNDAACVIMETIPATYGFPMPKEGYLPAVKALCEKYGALYIADEVQTGLMRSGSMWAITGYGVIPDIIVTSKGFSGGVYPIAAVIMNEKASNWIREDGSAHMSTFGGSELGCIVALKVLEILQRPETIKNVKFVSEYLREGLEKIKAENKDFFVEIRQNGTIMGLKFNGDKSGISVMQHLYNEGVWAIYSMLDNSVVQFKPGILCTKEYCDELLEKMAKGIKSAAEEAASKVKVV</sequence>
<dbReference type="EMBL" id="MWMH01000004">
    <property type="protein sequence ID" value="OOP72770.1"/>
    <property type="molecule type" value="Genomic_DNA"/>
</dbReference>
<dbReference type="PANTHER" id="PTHR11986:SF79">
    <property type="entry name" value="ACETYLORNITHINE AMINOTRANSFERASE, MITOCHONDRIAL"/>
    <property type="match status" value="1"/>
</dbReference>
<organism evidence="6 7">
    <name type="scientific">Clostridium beijerinckii</name>
    <name type="common">Clostridium MP</name>
    <dbReference type="NCBI Taxonomy" id="1520"/>
    <lineage>
        <taxon>Bacteria</taxon>
        <taxon>Bacillati</taxon>
        <taxon>Bacillota</taxon>
        <taxon>Clostridia</taxon>
        <taxon>Eubacteriales</taxon>
        <taxon>Clostridiaceae</taxon>
        <taxon>Clostridium</taxon>
    </lineage>
</organism>
<gene>
    <name evidence="6" type="ORF">CBEIBR21_13190</name>
</gene>
<reference evidence="6 7" key="1">
    <citation type="submission" date="2017-02" db="EMBL/GenBank/DDBJ databases">
        <title>Genome sequence of Clostridium beijerinckii Br21.</title>
        <authorList>
            <person name="Fonseca B.C."/>
            <person name="Guazzaroni M.E."/>
            <person name="Riano-Pachon D.M."/>
            <person name="Reginatto V."/>
        </authorList>
    </citation>
    <scope>NUCLEOTIDE SEQUENCE [LARGE SCALE GENOMIC DNA]</scope>
    <source>
        <strain evidence="6 7">Br21</strain>
    </source>
</reference>
<dbReference type="InterPro" id="IPR049704">
    <property type="entry name" value="Aminotrans_3_PPA_site"/>
</dbReference>
<dbReference type="PROSITE" id="PS00600">
    <property type="entry name" value="AA_TRANSFER_CLASS_3"/>
    <property type="match status" value="1"/>
</dbReference>
<evidence type="ECO:0000256" key="3">
    <source>
        <dbReference type="ARBA" id="ARBA00022679"/>
    </source>
</evidence>
<evidence type="ECO:0000313" key="7">
    <source>
        <dbReference type="Proteomes" id="UP000190959"/>
    </source>
</evidence>
<dbReference type="AlphaFoldDB" id="A0A1S9N5M9"/>